<keyword evidence="2" id="KW-1133">Transmembrane helix</keyword>
<evidence type="ECO:0000256" key="1">
    <source>
        <dbReference type="SAM" id="MobiDB-lite"/>
    </source>
</evidence>
<proteinExistence type="predicted"/>
<dbReference type="HOGENOM" id="CLU_1433134_0_0_0"/>
<dbReference type="Proteomes" id="UP000011704">
    <property type="component" value="Unassembled WGS sequence"/>
</dbReference>
<gene>
    <name evidence="3" type="ORF">NITGR_780021</name>
</gene>
<protein>
    <recommendedName>
        <fullName evidence="5">Tetratricopeptide repeat-like domain-containing protein</fullName>
    </recommendedName>
</protein>
<keyword evidence="2" id="KW-0812">Transmembrane</keyword>
<evidence type="ECO:0000256" key="2">
    <source>
        <dbReference type="SAM" id="Phobius"/>
    </source>
</evidence>
<dbReference type="InParanoid" id="M1ZDY8"/>
<comment type="caution">
    <text evidence="3">The sequence shown here is derived from an EMBL/GenBank/DDBJ whole genome shotgun (WGS) entry which is preliminary data.</text>
</comment>
<dbReference type="EMBL" id="CAQJ01000086">
    <property type="protein sequence ID" value="CCQ91717.1"/>
    <property type="molecule type" value="Genomic_DNA"/>
</dbReference>
<evidence type="ECO:0000313" key="4">
    <source>
        <dbReference type="Proteomes" id="UP000011704"/>
    </source>
</evidence>
<keyword evidence="2" id="KW-0472">Membrane</keyword>
<feature type="compositionally biased region" description="Polar residues" evidence="1">
    <location>
        <begin position="1"/>
        <end position="18"/>
    </location>
</feature>
<evidence type="ECO:0000313" key="3">
    <source>
        <dbReference type="EMBL" id="CCQ91717.1"/>
    </source>
</evidence>
<name>M1ZDY8_NITG3</name>
<sequence length="189" mass="20670">MTDFNEQNTRTTGDNPTSPKLPPPNASSQTDPPEKDTGSGFQIPTEGVSAKLKTFVIGLTVVTFVAFGIFTAMLFKKSMSSEEKAAAQAPSNSTLWNTQALAVAEKLRDSGLYEQAVTQYEAYLENPNLNLETRSNVAYIMGGLYMELGNCGEALVWFFHSEAAVKDAPWSIDRNKRIDGCLHQLKANP</sequence>
<reference evidence="3 4" key="1">
    <citation type="journal article" date="2013" name="Front. Microbiol.">
        <title>The genome of Nitrospina gracilis illuminates the metabolism and evolution of the major marine nitrite oxidizer.</title>
        <authorList>
            <person name="Luecker S."/>
            <person name="Nowka B."/>
            <person name="Rattei T."/>
            <person name="Spieck E."/>
            <person name="and Daims H."/>
        </authorList>
    </citation>
    <scope>NUCLEOTIDE SEQUENCE [LARGE SCALE GENOMIC DNA]</scope>
    <source>
        <strain evidence="3 4">3/211</strain>
    </source>
</reference>
<evidence type="ECO:0008006" key="5">
    <source>
        <dbReference type="Google" id="ProtNLM"/>
    </source>
</evidence>
<dbReference type="Gene3D" id="1.25.40.10">
    <property type="entry name" value="Tetratricopeptide repeat domain"/>
    <property type="match status" value="1"/>
</dbReference>
<organism evidence="3 4">
    <name type="scientific">Nitrospina gracilis (strain 3/211)</name>
    <dbReference type="NCBI Taxonomy" id="1266370"/>
    <lineage>
        <taxon>Bacteria</taxon>
        <taxon>Pseudomonadati</taxon>
        <taxon>Nitrospinota/Tectimicrobiota group</taxon>
        <taxon>Nitrospinota</taxon>
        <taxon>Nitrospinia</taxon>
        <taxon>Nitrospinales</taxon>
        <taxon>Nitrospinaceae</taxon>
        <taxon>Nitrospina</taxon>
    </lineage>
</organism>
<feature type="region of interest" description="Disordered" evidence="1">
    <location>
        <begin position="1"/>
        <end position="42"/>
    </location>
</feature>
<dbReference type="AlphaFoldDB" id="M1ZDY8"/>
<feature type="transmembrane region" description="Helical" evidence="2">
    <location>
        <begin position="55"/>
        <end position="75"/>
    </location>
</feature>
<keyword evidence="4" id="KW-1185">Reference proteome</keyword>
<dbReference type="STRING" id="1266370.NITGR_780021"/>
<dbReference type="RefSeq" id="WP_005010754.1">
    <property type="nucleotide sequence ID" value="NZ_HG422173.1"/>
</dbReference>
<accession>M1ZDY8</accession>
<dbReference type="InterPro" id="IPR011990">
    <property type="entry name" value="TPR-like_helical_dom_sf"/>
</dbReference>